<keyword evidence="2" id="KW-1185">Reference proteome</keyword>
<organism evidence="1 2">
    <name type="scientific">Sinanodonta woodiana</name>
    <name type="common">Chinese pond mussel</name>
    <name type="synonym">Anodonta woodiana</name>
    <dbReference type="NCBI Taxonomy" id="1069815"/>
    <lineage>
        <taxon>Eukaryota</taxon>
        <taxon>Metazoa</taxon>
        <taxon>Spiralia</taxon>
        <taxon>Lophotrochozoa</taxon>
        <taxon>Mollusca</taxon>
        <taxon>Bivalvia</taxon>
        <taxon>Autobranchia</taxon>
        <taxon>Heteroconchia</taxon>
        <taxon>Palaeoheterodonta</taxon>
        <taxon>Unionida</taxon>
        <taxon>Unionoidea</taxon>
        <taxon>Unionidae</taxon>
        <taxon>Unioninae</taxon>
        <taxon>Sinanodonta</taxon>
    </lineage>
</organism>
<evidence type="ECO:0000313" key="2">
    <source>
        <dbReference type="Proteomes" id="UP001634394"/>
    </source>
</evidence>
<proteinExistence type="predicted"/>
<gene>
    <name evidence="1" type="ORF">ACJMK2_023230</name>
</gene>
<dbReference type="EMBL" id="JBJQND010000019">
    <property type="protein sequence ID" value="KAL3831489.1"/>
    <property type="molecule type" value="Genomic_DNA"/>
</dbReference>
<dbReference type="AlphaFoldDB" id="A0ABD3T3K2"/>
<evidence type="ECO:0000313" key="1">
    <source>
        <dbReference type="EMBL" id="KAL3831489.1"/>
    </source>
</evidence>
<name>A0ABD3T3K2_SINWO</name>
<reference evidence="1 2" key="1">
    <citation type="submission" date="2024-11" db="EMBL/GenBank/DDBJ databases">
        <title>Chromosome-level genome assembly of the freshwater bivalve Anodonta woodiana.</title>
        <authorList>
            <person name="Chen X."/>
        </authorList>
    </citation>
    <scope>NUCLEOTIDE SEQUENCE [LARGE SCALE GENOMIC DNA]</scope>
    <source>
        <strain evidence="1">MN2024</strain>
        <tissue evidence="1">Gills</tissue>
    </source>
</reference>
<dbReference type="Proteomes" id="UP001634394">
    <property type="component" value="Unassembled WGS sequence"/>
</dbReference>
<protein>
    <submittedName>
        <fullName evidence="1">Uncharacterized protein</fullName>
    </submittedName>
</protein>
<accession>A0ABD3T3K2</accession>
<sequence length="79" mass="9184">MAVVRNGHQNYENIGLNISTKKEVSTWVHFLEKVTPYEKVGPPTNPANLKMLEQVFEYKCLNTSRKIFVEKFQNVQKVT</sequence>
<comment type="caution">
    <text evidence="1">The sequence shown here is derived from an EMBL/GenBank/DDBJ whole genome shotgun (WGS) entry which is preliminary data.</text>
</comment>